<keyword evidence="1" id="KW-0131">Cell cycle</keyword>
<dbReference type="EMBL" id="CP003125">
    <property type="protein sequence ID" value="AEV18619.1"/>
    <property type="molecule type" value="Genomic_DNA"/>
</dbReference>
<accession>A0ABM5MG92</accession>
<proteinExistence type="predicted"/>
<protein>
    <submittedName>
        <fullName evidence="1">Cell division protein FtsQ</fullName>
    </submittedName>
</protein>
<sequence>MQERACFYRICRHRSTMGCVRETPKKTADIRRLPNTGHAC</sequence>
<keyword evidence="2" id="KW-1185">Reference proteome</keyword>
<gene>
    <name evidence="1" type="ORF">GTCCBUS3UF5_13050</name>
</gene>
<dbReference type="GO" id="GO:0051301">
    <property type="term" value="P:cell division"/>
    <property type="evidence" value="ECO:0007669"/>
    <property type="project" value="UniProtKB-KW"/>
</dbReference>
<dbReference type="Proteomes" id="UP000005636">
    <property type="component" value="Chromosome"/>
</dbReference>
<keyword evidence="1" id="KW-0132">Cell division</keyword>
<organism evidence="1 2">
    <name type="scientific">Geobacillus thermoleovorans CCB_US3_UF5</name>
    <dbReference type="NCBI Taxonomy" id="1111068"/>
    <lineage>
        <taxon>Bacteria</taxon>
        <taxon>Bacillati</taxon>
        <taxon>Bacillota</taxon>
        <taxon>Bacilli</taxon>
        <taxon>Bacillales</taxon>
        <taxon>Anoxybacillaceae</taxon>
        <taxon>Geobacillus</taxon>
        <taxon>Geobacillus thermoleovorans group</taxon>
    </lineage>
</organism>
<evidence type="ECO:0000313" key="2">
    <source>
        <dbReference type="Proteomes" id="UP000005636"/>
    </source>
</evidence>
<reference evidence="1 2" key="1">
    <citation type="submission" date="2011-11" db="EMBL/GenBank/DDBJ databases">
        <title>Complete genome sequence of thermophilic Geobacillus thermoleovorans CCB_US3_UF5.</title>
        <authorList>
            <person name="Muhd Sakaff M.K.L."/>
            <person name="Abdul Rahman A.Y."/>
            <person name="Saito J.A."/>
            <person name="Hou S."/>
            <person name="Alam M."/>
        </authorList>
    </citation>
    <scope>NUCLEOTIDE SEQUENCE [LARGE SCALE GENOMIC DNA]</scope>
    <source>
        <strain evidence="1 2">CCB_US3_UF5</strain>
    </source>
</reference>
<evidence type="ECO:0000313" key="1">
    <source>
        <dbReference type="EMBL" id="AEV18619.1"/>
    </source>
</evidence>
<name>A0ABM5MG92_GEOTH</name>